<protein>
    <submittedName>
        <fullName evidence="4">Lipolytic protein G-D-S-L family</fullName>
    </submittedName>
</protein>
<dbReference type="Proteomes" id="UP000070188">
    <property type="component" value="Unassembled WGS sequence"/>
</dbReference>
<dbReference type="RefSeq" id="WP_066884219.1">
    <property type="nucleotide sequence ID" value="NZ_JYIJ01000013.1"/>
</dbReference>
<dbReference type="SUPFAM" id="SSF52266">
    <property type="entry name" value="SGNH hydrolase"/>
    <property type="match status" value="1"/>
</dbReference>
<dbReference type="GO" id="GO:0004622">
    <property type="term" value="F:phosphatidylcholine lysophospholipase activity"/>
    <property type="evidence" value="ECO:0007669"/>
    <property type="project" value="TreeGrafter"/>
</dbReference>
<dbReference type="InterPro" id="IPR036514">
    <property type="entry name" value="SGNH_hydro_sf"/>
</dbReference>
<dbReference type="InterPro" id="IPR013830">
    <property type="entry name" value="SGNH_hydro"/>
</dbReference>
<evidence type="ECO:0000313" key="5">
    <source>
        <dbReference type="Proteomes" id="UP000070188"/>
    </source>
</evidence>
<evidence type="ECO:0000313" key="4">
    <source>
        <dbReference type="EMBL" id="KWW99135.1"/>
    </source>
</evidence>
<feature type="transmembrane region" description="Helical" evidence="2">
    <location>
        <begin position="13"/>
        <end position="34"/>
    </location>
</feature>
<accession>A0A132MN30</accession>
<dbReference type="Gene3D" id="3.40.50.1110">
    <property type="entry name" value="SGNH hydrolase"/>
    <property type="match status" value="1"/>
</dbReference>
<feature type="region of interest" description="Disordered" evidence="1">
    <location>
        <begin position="296"/>
        <end position="334"/>
    </location>
</feature>
<dbReference type="AlphaFoldDB" id="A0A132MN30"/>
<organism evidence="4 5">
    <name type="scientific">Carbonactinospora thermoautotrophica</name>
    <dbReference type="NCBI Taxonomy" id="1469144"/>
    <lineage>
        <taxon>Bacteria</taxon>
        <taxon>Bacillati</taxon>
        <taxon>Actinomycetota</taxon>
        <taxon>Actinomycetes</taxon>
        <taxon>Kitasatosporales</taxon>
        <taxon>Carbonactinosporaceae</taxon>
        <taxon>Carbonactinospora</taxon>
    </lineage>
</organism>
<dbReference type="STRING" id="1469144.LI90_769"/>
<keyword evidence="2" id="KW-1133">Transmembrane helix</keyword>
<keyword evidence="2" id="KW-0472">Membrane</keyword>
<proteinExistence type="predicted"/>
<keyword evidence="2" id="KW-0812">Transmembrane</keyword>
<dbReference type="CDD" id="cd01836">
    <property type="entry name" value="FeeA_FeeB_like"/>
    <property type="match status" value="1"/>
</dbReference>
<keyword evidence="5" id="KW-1185">Reference proteome</keyword>
<dbReference type="PANTHER" id="PTHR30383:SF5">
    <property type="entry name" value="SGNH HYDROLASE-TYPE ESTERASE DOMAIN-CONTAINING PROTEIN"/>
    <property type="match status" value="1"/>
</dbReference>
<dbReference type="PANTHER" id="PTHR30383">
    <property type="entry name" value="THIOESTERASE 1/PROTEASE 1/LYSOPHOSPHOLIPASE L1"/>
    <property type="match status" value="1"/>
</dbReference>
<comment type="caution">
    <text evidence="4">The sequence shown here is derived from an EMBL/GenBank/DDBJ whole genome shotgun (WGS) entry which is preliminary data.</text>
</comment>
<dbReference type="EMBL" id="LAXD01000001">
    <property type="protein sequence ID" value="KWW99135.1"/>
    <property type="molecule type" value="Genomic_DNA"/>
</dbReference>
<evidence type="ECO:0000256" key="1">
    <source>
        <dbReference type="SAM" id="MobiDB-lite"/>
    </source>
</evidence>
<name>A0A132MN30_9ACTN</name>
<feature type="domain" description="SGNH hydrolase-type esterase" evidence="3">
    <location>
        <begin position="70"/>
        <end position="246"/>
    </location>
</feature>
<feature type="compositionally biased region" description="Basic and acidic residues" evidence="1">
    <location>
        <begin position="304"/>
        <end position="325"/>
    </location>
</feature>
<dbReference type="InterPro" id="IPR051532">
    <property type="entry name" value="Ester_Hydrolysis_Enzymes"/>
</dbReference>
<evidence type="ECO:0000259" key="3">
    <source>
        <dbReference type="Pfam" id="PF13472"/>
    </source>
</evidence>
<sequence length="334" mass="34967">MSRARAARRIVKAAAYGGGGIGVLTGAFIGLIMAEAKLARMAIGTPFGDPPRADGVYGDHYPGEPISFVLIGDSSAAGLGVEHPYETPGGLLAGGLASLAERPVRLTSVAKVGAQSYDLEWQVDLALEARPDIAVIMIGANDVTHRVPPSTSVRLLTEAVRRLRAANCEVVVGTCPDLGTIEPIAQPLRWIARRWSRRLAAAQTIAVVENGGRTVSLGDLLGPEFEANPREMFSSDRFHPSAAGYATAAMAILPTMAAALGVWPEDEPLDALRGEGVLPVAFAAVEAAESAGTEVVGATTTGRAEVRHRDQKTVPKLREAAREGAAEVVVDSPR</sequence>
<gene>
    <name evidence="4" type="ORF">LI90_769</name>
</gene>
<dbReference type="Pfam" id="PF13472">
    <property type="entry name" value="Lipase_GDSL_2"/>
    <property type="match status" value="1"/>
</dbReference>
<evidence type="ECO:0000256" key="2">
    <source>
        <dbReference type="SAM" id="Phobius"/>
    </source>
</evidence>
<reference evidence="5" key="1">
    <citation type="submission" date="2015-04" db="EMBL/GenBank/DDBJ databases">
        <title>Physiological reanalysis, assessment of diazotrophy, and genome sequences of multiple isolates of Streptomyces thermoautotrophicus.</title>
        <authorList>
            <person name="MacKellar D.C."/>
            <person name="Lieber L."/>
            <person name="Norman J."/>
            <person name="Bolger A."/>
            <person name="Tobin C."/>
            <person name="Murray J.W."/>
            <person name="Chang R."/>
            <person name="Ford T."/>
            <person name="Nguyen P.Q."/>
            <person name="Woodward J."/>
            <person name="Permingeat H."/>
            <person name="Joshi N.S."/>
            <person name="Silver P.A."/>
            <person name="Usadel B."/>
            <person name="Rutherford A.W."/>
            <person name="Friesen M."/>
            <person name="Prell J."/>
        </authorList>
    </citation>
    <scope>NUCLEOTIDE SEQUENCE [LARGE SCALE GENOMIC DNA]</scope>
    <source>
        <strain evidence="5">H1</strain>
    </source>
</reference>
<dbReference type="PATRIC" id="fig|1469144.10.peg.879"/>